<name>A0A285IF41_9FIRM</name>
<proteinExistence type="predicted"/>
<dbReference type="InterPro" id="IPR053135">
    <property type="entry name" value="AKR2_Oxidoreductase"/>
</dbReference>
<evidence type="ECO:0000256" key="2">
    <source>
        <dbReference type="ARBA" id="ARBA00023004"/>
    </source>
</evidence>
<dbReference type="Gene3D" id="3.20.20.100">
    <property type="entry name" value="NADP-dependent oxidoreductase domain"/>
    <property type="match status" value="1"/>
</dbReference>
<accession>A0A285IF41</accession>
<dbReference type="PANTHER" id="PTHR43312">
    <property type="entry name" value="D-THREO-ALDOSE 1-DEHYDROGENASE"/>
    <property type="match status" value="1"/>
</dbReference>
<dbReference type="InterPro" id="IPR017896">
    <property type="entry name" value="4Fe4S_Fe-S-bd"/>
</dbReference>
<dbReference type="InterPro" id="IPR023210">
    <property type="entry name" value="NADP_OxRdtase_dom"/>
</dbReference>
<dbReference type="STRING" id="1413210.U472_06150"/>
<reference evidence="6" key="1">
    <citation type="submission" date="2017-09" db="EMBL/GenBank/DDBJ databases">
        <authorList>
            <person name="Varghese N."/>
            <person name="Submissions S."/>
        </authorList>
    </citation>
    <scope>NUCLEOTIDE SEQUENCE [LARGE SCALE GENOMIC DNA]</scope>
    <source>
        <strain evidence="6">MSL47</strain>
    </source>
</reference>
<sequence length="375" mass="43206">MEYRQVANLDWKASALGFGAMRFPTTADGKIAEEESIEMIRYAVDHGVNYIDTAWPYHNEESELLVAKALKDGYRNRVKLATKLPSWLIEKEEDMDYYLNKQLEKLETEYIDFYLLHALNQERWTNFKKLDVFSWIEKILAEGKIKHIGFSFHDDYKVFEEIIDDYDWDFCQIQYNYLDVDFQAGQKGLKYAHDKEVAVIVMEPLRGGNLAVTPPESIKSIFAESDNNRTYVDWALQWLWNQKEVAFILSGMSNLEQVKENVESAANSGINSLSQKELAVIKKVQAKYQDLSPVGCTGCEYCIPCPVGVNIPRNFKLYNRASLYQQFTENNQKYNEMGDKEKASACIKCGACEKLCPQGIEIIHSLKDVANYFNG</sequence>
<keyword evidence="1" id="KW-0479">Metal-binding</keyword>
<dbReference type="Pfam" id="PF00248">
    <property type="entry name" value="Aldo_ket_red"/>
    <property type="match status" value="1"/>
</dbReference>
<evidence type="ECO:0000256" key="3">
    <source>
        <dbReference type="ARBA" id="ARBA00023014"/>
    </source>
</evidence>
<dbReference type="InterPro" id="IPR017900">
    <property type="entry name" value="4Fe4S_Fe_S_CS"/>
</dbReference>
<keyword evidence="6" id="KW-1185">Reference proteome</keyword>
<dbReference type="PRINTS" id="PR00069">
    <property type="entry name" value="ALDKETRDTASE"/>
</dbReference>
<dbReference type="Gene3D" id="1.10.1060.10">
    <property type="entry name" value="Alpha-helical ferredoxin"/>
    <property type="match status" value="1"/>
</dbReference>
<keyword evidence="3" id="KW-0411">Iron-sulfur</keyword>
<dbReference type="Pfam" id="PF13187">
    <property type="entry name" value="Fer4_9"/>
    <property type="match status" value="1"/>
</dbReference>
<feature type="domain" description="4Fe-4S ferredoxin-type" evidence="4">
    <location>
        <begin position="333"/>
        <end position="365"/>
    </location>
</feature>
<evidence type="ECO:0000313" key="5">
    <source>
        <dbReference type="EMBL" id="SNY46584.1"/>
    </source>
</evidence>
<dbReference type="InterPro" id="IPR036812">
    <property type="entry name" value="NAD(P)_OxRdtase_dom_sf"/>
</dbReference>
<protein>
    <recommendedName>
        <fullName evidence="4">4Fe-4S ferredoxin-type domain-containing protein</fullName>
    </recommendedName>
</protein>
<dbReference type="AlphaFoldDB" id="A0A285IF41"/>
<evidence type="ECO:0000313" key="6">
    <source>
        <dbReference type="Proteomes" id="UP000219573"/>
    </source>
</evidence>
<dbReference type="PROSITE" id="PS51379">
    <property type="entry name" value="4FE4S_FER_2"/>
    <property type="match status" value="1"/>
</dbReference>
<dbReference type="GO" id="GO:0051536">
    <property type="term" value="F:iron-sulfur cluster binding"/>
    <property type="evidence" value="ECO:0007669"/>
    <property type="project" value="UniProtKB-KW"/>
</dbReference>
<dbReference type="RefSeq" id="WP_097019542.1">
    <property type="nucleotide sequence ID" value="NZ_OBDZ01000043.1"/>
</dbReference>
<dbReference type="EMBL" id="OBDZ01000043">
    <property type="protein sequence ID" value="SNY46584.1"/>
    <property type="molecule type" value="Genomic_DNA"/>
</dbReference>
<evidence type="ECO:0000256" key="1">
    <source>
        <dbReference type="ARBA" id="ARBA00022723"/>
    </source>
</evidence>
<dbReference type="InterPro" id="IPR020471">
    <property type="entry name" value="AKR"/>
</dbReference>
<evidence type="ECO:0000259" key="4">
    <source>
        <dbReference type="PROSITE" id="PS51379"/>
    </source>
</evidence>
<dbReference type="InterPro" id="IPR009051">
    <property type="entry name" value="Helical_ferredxn"/>
</dbReference>
<dbReference type="GO" id="GO:0016491">
    <property type="term" value="F:oxidoreductase activity"/>
    <property type="evidence" value="ECO:0007669"/>
    <property type="project" value="InterPro"/>
</dbReference>
<gene>
    <name evidence="5" type="ORF">SAMN06265827_14313</name>
</gene>
<dbReference type="CDD" id="cd19096">
    <property type="entry name" value="AKR_Fe-S_oxidoreductase"/>
    <property type="match status" value="1"/>
</dbReference>
<dbReference type="OrthoDB" id="9804790at2"/>
<organism evidence="5 6">
    <name type="scientific">Orenia metallireducens</name>
    <dbReference type="NCBI Taxonomy" id="1413210"/>
    <lineage>
        <taxon>Bacteria</taxon>
        <taxon>Bacillati</taxon>
        <taxon>Bacillota</taxon>
        <taxon>Clostridia</taxon>
        <taxon>Halanaerobiales</taxon>
        <taxon>Halobacteroidaceae</taxon>
        <taxon>Orenia</taxon>
    </lineage>
</organism>
<keyword evidence="2" id="KW-0408">Iron</keyword>
<dbReference type="Proteomes" id="UP000219573">
    <property type="component" value="Unassembled WGS sequence"/>
</dbReference>
<dbReference type="GO" id="GO:0046872">
    <property type="term" value="F:metal ion binding"/>
    <property type="evidence" value="ECO:0007669"/>
    <property type="project" value="UniProtKB-KW"/>
</dbReference>
<dbReference type="PROSITE" id="PS00198">
    <property type="entry name" value="4FE4S_FER_1"/>
    <property type="match status" value="1"/>
</dbReference>
<dbReference type="SUPFAM" id="SSF51430">
    <property type="entry name" value="NAD(P)-linked oxidoreductase"/>
    <property type="match status" value="1"/>
</dbReference>
<dbReference type="PANTHER" id="PTHR43312:SF2">
    <property type="entry name" value="OXIDOREDUCTASE"/>
    <property type="match status" value="1"/>
</dbReference>